<dbReference type="SUPFAM" id="SSF52980">
    <property type="entry name" value="Restriction endonuclease-like"/>
    <property type="match status" value="1"/>
</dbReference>
<dbReference type="InParanoid" id="A0A4R5DDF1"/>
<dbReference type="Proteomes" id="UP000294739">
    <property type="component" value="Unassembled WGS sequence"/>
</dbReference>
<proteinExistence type="predicted"/>
<reference evidence="2 3" key="1">
    <citation type="submission" date="2019-03" db="EMBL/GenBank/DDBJ databases">
        <title>Draft genome sequences of novel Actinobacteria.</title>
        <authorList>
            <person name="Sahin N."/>
            <person name="Ay H."/>
            <person name="Saygin H."/>
        </authorList>
    </citation>
    <scope>NUCLEOTIDE SEQUENCE [LARGE SCALE GENOMIC DNA]</scope>
    <source>
        <strain evidence="2 3">5K138</strain>
    </source>
</reference>
<dbReference type="PANTHER" id="PTHR35400:SF3">
    <property type="entry name" value="SLL1072 PROTEIN"/>
    <property type="match status" value="1"/>
</dbReference>
<dbReference type="GO" id="GO:0004519">
    <property type="term" value="F:endonuclease activity"/>
    <property type="evidence" value="ECO:0007669"/>
    <property type="project" value="UniProtKB-KW"/>
</dbReference>
<dbReference type="CDD" id="cd06260">
    <property type="entry name" value="DUF820-like"/>
    <property type="match status" value="1"/>
</dbReference>
<sequence length="184" mass="20186">MTTMTVMPHAVEGWTVADLEALPDDGLRYELVDGILLVSPAPRPIHQEALLELAVLLRAGVPATMKVYFAPLDWQPDDATSLQPDLLVVRRADVRERNIVAPLVLAVEVLSRSTRRYDQLLKYSVYAEHGVASYWMVDPVEPSIVAYDLVDGGYEEVGRASGDESVTLAKPFEITVTPNALVSG</sequence>
<feature type="domain" description="Putative restriction endonuclease" evidence="1">
    <location>
        <begin position="17"/>
        <end position="173"/>
    </location>
</feature>
<dbReference type="InterPro" id="IPR012296">
    <property type="entry name" value="Nuclease_put_TT1808"/>
</dbReference>
<evidence type="ECO:0000313" key="3">
    <source>
        <dbReference type="Proteomes" id="UP000294739"/>
    </source>
</evidence>
<dbReference type="Pfam" id="PF05685">
    <property type="entry name" value="Uma2"/>
    <property type="match status" value="1"/>
</dbReference>
<keyword evidence="2" id="KW-0378">Hydrolase</keyword>
<comment type="caution">
    <text evidence="2">The sequence shown here is derived from an EMBL/GenBank/DDBJ whole genome shotgun (WGS) entry which is preliminary data.</text>
</comment>
<dbReference type="EMBL" id="SMKZ01000023">
    <property type="protein sequence ID" value="TDE08575.1"/>
    <property type="molecule type" value="Genomic_DNA"/>
</dbReference>
<evidence type="ECO:0000313" key="2">
    <source>
        <dbReference type="EMBL" id="TDE08575.1"/>
    </source>
</evidence>
<dbReference type="Gene3D" id="3.90.1570.10">
    <property type="entry name" value="tt1808, chain A"/>
    <property type="match status" value="1"/>
</dbReference>
<gene>
    <name evidence="2" type="ORF">E1269_16745</name>
</gene>
<keyword evidence="2" id="KW-0255">Endonuclease</keyword>
<dbReference type="InterPro" id="IPR008538">
    <property type="entry name" value="Uma2"/>
</dbReference>
<dbReference type="InterPro" id="IPR011335">
    <property type="entry name" value="Restrct_endonuc-II-like"/>
</dbReference>
<evidence type="ECO:0000259" key="1">
    <source>
        <dbReference type="Pfam" id="PF05685"/>
    </source>
</evidence>
<keyword evidence="2" id="KW-0540">Nuclease</keyword>
<accession>A0A4R5DDF1</accession>
<name>A0A4R5DDF1_9ACTN</name>
<protein>
    <submittedName>
        <fullName evidence="2">Uma2 family endonuclease</fullName>
    </submittedName>
</protein>
<organism evidence="2 3">
    <name type="scientific">Jiangella asiatica</name>
    <dbReference type="NCBI Taxonomy" id="2530372"/>
    <lineage>
        <taxon>Bacteria</taxon>
        <taxon>Bacillati</taxon>
        <taxon>Actinomycetota</taxon>
        <taxon>Actinomycetes</taxon>
        <taxon>Jiangellales</taxon>
        <taxon>Jiangellaceae</taxon>
        <taxon>Jiangella</taxon>
    </lineage>
</organism>
<dbReference type="AlphaFoldDB" id="A0A4R5DDF1"/>
<keyword evidence="3" id="KW-1185">Reference proteome</keyword>
<dbReference type="PANTHER" id="PTHR35400">
    <property type="entry name" value="SLR1083 PROTEIN"/>
    <property type="match status" value="1"/>
</dbReference>
<dbReference type="OrthoDB" id="9799703at2"/>